<comment type="caution">
    <text evidence="3">The sequence shown here is derived from an EMBL/GenBank/DDBJ whole genome shotgun (WGS) entry which is preliminary data.</text>
</comment>
<dbReference type="OrthoDB" id="2293247at2"/>
<evidence type="ECO:0000313" key="3">
    <source>
        <dbReference type="EMBL" id="KRN02715.1"/>
    </source>
</evidence>
<accession>A0A0R2DI29</accession>
<feature type="compositionally biased region" description="Low complexity" evidence="1">
    <location>
        <begin position="26"/>
        <end position="35"/>
    </location>
</feature>
<evidence type="ECO:0000313" key="4">
    <source>
        <dbReference type="Proteomes" id="UP000051589"/>
    </source>
</evidence>
<organism evidence="3 4">
    <name type="scientific">Levilactobacillus senmaizukei DSM 21775 = NBRC 103853</name>
    <dbReference type="NCBI Taxonomy" id="1423803"/>
    <lineage>
        <taxon>Bacteria</taxon>
        <taxon>Bacillati</taxon>
        <taxon>Bacillota</taxon>
        <taxon>Bacilli</taxon>
        <taxon>Lactobacillales</taxon>
        <taxon>Lactobacillaceae</taxon>
        <taxon>Levilactobacillus</taxon>
    </lineage>
</organism>
<dbReference type="AlphaFoldDB" id="A0A0R2DI29"/>
<reference evidence="3 4" key="1">
    <citation type="journal article" date="2015" name="Genome Announc.">
        <title>Expanding the biotechnology potential of lactobacilli through comparative genomics of 213 strains and associated genera.</title>
        <authorList>
            <person name="Sun Z."/>
            <person name="Harris H.M."/>
            <person name="McCann A."/>
            <person name="Guo C."/>
            <person name="Argimon S."/>
            <person name="Zhang W."/>
            <person name="Yang X."/>
            <person name="Jeffery I.B."/>
            <person name="Cooney J.C."/>
            <person name="Kagawa T.F."/>
            <person name="Liu W."/>
            <person name="Song Y."/>
            <person name="Salvetti E."/>
            <person name="Wrobel A."/>
            <person name="Rasinkangas P."/>
            <person name="Parkhill J."/>
            <person name="Rea M.C."/>
            <person name="O'Sullivan O."/>
            <person name="Ritari J."/>
            <person name="Douillard F.P."/>
            <person name="Paul Ross R."/>
            <person name="Yang R."/>
            <person name="Briner A.E."/>
            <person name="Felis G.E."/>
            <person name="de Vos W.M."/>
            <person name="Barrangou R."/>
            <person name="Klaenhammer T.R."/>
            <person name="Caufield P.W."/>
            <person name="Cui Y."/>
            <person name="Zhang H."/>
            <person name="O'Toole P.W."/>
        </authorList>
    </citation>
    <scope>NUCLEOTIDE SEQUENCE [LARGE SCALE GENOMIC DNA]</scope>
    <source>
        <strain evidence="3 4">DSM 21775</strain>
    </source>
</reference>
<feature type="region of interest" description="Disordered" evidence="1">
    <location>
        <begin position="26"/>
        <end position="48"/>
    </location>
</feature>
<protein>
    <recommendedName>
        <fullName evidence="5">Lipoprotein</fullName>
    </recommendedName>
</protein>
<proteinExistence type="predicted"/>
<keyword evidence="4" id="KW-1185">Reference proteome</keyword>
<feature type="signal peptide" evidence="2">
    <location>
        <begin position="1"/>
        <end position="22"/>
    </location>
</feature>
<gene>
    <name evidence="3" type="ORF">FD13_GL001711</name>
</gene>
<feature type="chain" id="PRO_5039191249" description="Lipoprotein" evidence="2">
    <location>
        <begin position="23"/>
        <end position="181"/>
    </location>
</feature>
<sequence length="181" mass="19583">MKKSRIFAAALSLVAVMAVGLAGCSNSNSSKSGSNQQASFKNKTTKKADVKSTLTRSKQLWYVTGSVNAKSNSGLEAYRFDKQGNVTVYNVNKLYKSYAAANKAKALNKEGTLKATFKTKGDDTLINFKGKLSDIPMTQKFTVKDTLTGKNKATHLKVAGYHISRDVDNDVTKAVMVKVGK</sequence>
<name>A0A0R2DI29_9LACO</name>
<evidence type="ECO:0000256" key="1">
    <source>
        <dbReference type="SAM" id="MobiDB-lite"/>
    </source>
</evidence>
<dbReference type="PROSITE" id="PS51257">
    <property type="entry name" value="PROKAR_LIPOPROTEIN"/>
    <property type="match status" value="1"/>
</dbReference>
<dbReference type="Proteomes" id="UP000051589">
    <property type="component" value="Unassembled WGS sequence"/>
</dbReference>
<evidence type="ECO:0000256" key="2">
    <source>
        <dbReference type="SAM" id="SignalP"/>
    </source>
</evidence>
<keyword evidence="2" id="KW-0732">Signal</keyword>
<dbReference type="RefSeq" id="WP_061776178.1">
    <property type="nucleotide sequence ID" value="NZ_AYZH01000005.1"/>
</dbReference>
<dbReference type="EMBL" id="AYZH01000005">
    <property type="protein sequence ID" value="KRN02715.1"/>
    <property type="molecule type" value="Genomic_DNA"/>
</dbReference>
<evidence type="ECO:0008006" key="5">
    <source>
        <dbReference type="Google" id="ProtNLM"/>
    </source>
</evidence>
<dbReference type="PATRIC" id="fig|1423803.3.peg.1764"/>